<dbReference type="PROSITE" id="PS50885">
    <property type="entry name" value="HAMP"/>
    <property type="match status" value="1"/>
</dbReference>
<dbReference type="Gene3D" id="6.10.340.10">
    <property type="match status" value="1"/>
</dbReference>
<dbReference type="NCBIfam" id="TIGR00229">
    <property type="entry name" value="sensory_box"/>
    <property type="match status" value="1"/>
</dbReference>
<keyword evidence="12 16" id="KW-1133">Transmembrane helix</keyword>
<dbReference type="CDD" id="cd00130">
    <property type="entry name" value="PAS"/>
    <property type="match status" value="1"/>
</dbReference>
<sequence>MPPASFRARVFIALVGISSVTSLIIGLVLYSFSQNQLMTTEKTLLTQRSRTANAGAQDFLETLRDPENQSLPPAGDYAEPLVKTVADPTGLGVLYVDTGGEPLAARDGFGNPVDPDADLDKLDLAEGALEEAARSTGGEGRLVWSEGRSGYVAVWPLVGREGTARGVMVYDVPTDEIEETLAYLRYGIVGAILTSVLLAAVASLLLARQLTRPLSETRDAAIRVASGDYAAEVPVKGRDELGELARAFNYMAEEIEHYVGEIQEQKSRLEAVLEASPEAVVATDPAERVTMVNPAAARMLGVRHSDQGRLLDELGTPEGIVRCVREASANGVAVREVEFGEKTFWAYAARMDRRETNGSGKDAGIILAVRDITEHRSLEKAKTAFVADFSHELRTPLTTIQSAVGLLERARERLDPLEHRALELAEGELARIRAMVEELMTLAQMDSWQYQLEVGPANLGEVIRTAMRSVETKAQRFGIEVYFEDDGAEHRCICDVQKLYQVFLNLLDNAIKYSDPGDRVDVTVEDASSWMTVRIRDTGIGIPPEDLEQLFERFYRVNKDRSRATGGSGLGLAISKQIVEMHGGDISVESEVGRGSTFTIQIPTEPLSRSSSYAM</sequence>
<evidence type="ECO:0000256" key="4">
    <source>
        <dbReference type="ARBA" id="ARBA00012438"/>
    </source>
</evidence>
<evidence type="ECO:0000256" key="13">
    <source>
        <dbReference type="ARBA" id="ARBA00023012"/>
    </source>
</evidence>
<dbReference type="GO" id="GO:0030295">
    <property type="term" value="F:protein kinase activator activity"/>
    <property type="evidence" value="ECO:0007669"/>
    <property type="project" value="TreeGrafter"/>
</dbReference>
<accession>A0A6J4R2U9</accession>
<keyword evidence="11" id="KW-0067">ATP-binding</keyword>
<dbReference type="Pfam" id="PF13188">
    <property type="entry name" value="PAS_8"/>
    <property type="match status" value="1"/>
</dbReference>
<evidence type="ECO:0000256" key="6">
    <source>
        <dbReference type="ARBA" id="ARBA00022553"/>
    </source>
</evidence>
<dbReference type="SMART" id="SM00387">
    <property type="entry name" value="HATPase_c"/>
    <property type="match status" value="1"/>
</dbReference>
<comment type="catalytic activity">
    <reaction evidence="1">
        <text>ATP + protein L-histidine = ADP + protein N-phospho-L-histidine.</text>
        <dbReference type="EC" id="2.7.13.3"/>
    </reaction>
</comment>
<comment type="subcellular location">
    <subcellularLocation>
        <location evidence="2">Cell membrane</location>
    </subcellularLocation>
    <subcellularLocation>
        <location evidence="3">Membrane raft</location>
        <topology evidence="3">Multi-pass membrane protein</topology>
    </subcellularLocation>
</comment>
<evidence type="ECO:0000256" key="12">
    <source>
        <dbReference type="ARBA" id="ARBA00022989"/>
    </source>
</evidence>
<feature type="domain" description="HAMP" evidence="19">
    <location>
        <begin position="208"/>
        <end position="260"/>
    </location>
</feature>
<evidence type="ECO:0000256" key="8">
    <source>
        <dbReference type="ARBA" id="ARBA00022692"/>
    </source>
</evidence>
<dbReference type="InterPro" id="IPR036890">
    <property type="entry name" value="HATPase_C_sf"/>
</dbReference>
<dbReference type="InterPro" id="IPR035965">
    <property type="entry name" value="PAS-like_dom_sf"/>
</dbReference>
<dbReference type="GO" id="GO:0045121">
    <property type="term" value="C:membrane raft"/>
    <property type="evidence" value="ECO:0007669"/>
    <property type="project" value="UniProtKB-SubCell"/>
</dbReference>
<dbReference type="SMART" id="SM00388">
    <property type="entry name" value="HisKA"/>
    <property type="match status" value="1"/>
</dbReference>
<evidence type="ECO:0000256" key="10">
    <source>
        <dbReference type="ARBA" id="ARBA00022777"/>
    </source>
</evidence>
<evidence type="ECO:0000256" key="15">
    <source>
        <dbReference type="ARBA" id="ARBA00039401"/>
    </source>
</evidence>
<dbReference type="PANTHER" id="PTHR42878">
    <property type="entry name" value="TWO-COMPONENT HISTIDINE KINASE"/>
    <property type="match status" value="1"/>
</dbReference>
<dbReference type="Gene3D" id="3.30.450.20">
    <property type="entry name" value="PAS domain"/>
    <property type="match status" value="1"/>
</dbReference>
<dbReference type="PANTHER" id="PTHR42878:SF7">
    <property type="entry name" value="SENSOR HISTIDINE KINASE GLRK"/>
    <property type="match status" value="1"/>
</dbReference>
<evidence type="ECO:0000259" key="17">
    <source>
        <dbReference type="PROSITE" id="PS50109"/>
    </source>
</evidence>
<evidence type="ECO:0000259" key="18">
    <source>
        <dbReference type="PROSITE" id="PS50112"/>
    </source>
</evidence>
<keyword evidence="14 16" id="KW-0472">Membrane</keyword>
<dbReference type="GO" id="GO:0000156">
    <property type="term" value="F:phosphorelay response regulator activity"/>
    <property type="evidence" value="ECO:0007669"/>
    <property type="project" value="TreeGrafter"/>
</dbReference>
<evidence type="ECO:0000256" key="14">
    <source>
        <dbReference type="ARBA" id="ARBA00023136"/>
    </source>
</evidence>
<dbReference type="SUPFAM" id="SSF47384">
    <property type="entry name" value="Homodimeric domain of signal transducing histidine kinase"/>
    <property type="match status" value="1"/>
</dbReference>
<dbReference type="AlphaFoldDB" id="A0A6J4R2U9"/>
<evidence type="ECO:0000256" key="2">
    <source>
        <dbReference type="ARBA" id="ARBA00004236"/>
    </source>
</evidence>
<dbReference type="Pfam" id="PF00672">
    <property type="entry name" value="HAMP"/>
    <property type="match status" value="1"/>
</dbReference>
<dbReference type="Pfam" id="PF00512">
    <property type="entry name" value="HisKA"/>
    <property type="match status" value="1"/>
</dbReference>
<dbReference type="FunFam" id="1.10.287.130:FF:000001">
    <property type="entry name" value="Two-component sensor histidine kinase"/>
    <property type="match status" value="1"/>
</dbReference>
<keyword evidence="7" id="KW-0808">Transferase</keyword>
<evidence type="ECO:0000259" key="19">
    <source>
        <dbReference type="PROSITE" id="PS50885"/>
    </source>
</evidence>
<gene>
    <name evidence="20" type="ORF">AVDCRST_MAG25-878</name>
</gene>
<evidence type="ECO:0000313" key="20">
    <source>
        <dbReference type="EMBL" id="CAA9461171.1"/>
    </source>
</evidence>
<name>A0A6J4R2U9_9ACTN</name>
<dbReference type="GO" id="GO:0000155">
    <property type="term" value="F:phosphorelay sensor kinase activity"/>
    <property type="evidence" value="ECO:0007669"/>
    <property type="project" value="InterPro"/>
</dbReference>
<evidence type="ECO:0000256" key="1">
    <source>
        <dbReference type="ARBA" id="ARBA00000085"/>
    </source>
</evidence>
<keyword evidence="8 16" id="KW-0812">Transmembrane</keyword>
<dbReference type="EC" id="2.7.13.3" evidence="4"/>
<dbReference type="InterPro" id="IPR050351">
    <property type="entry name" value="BphY/WalK/GraS-like"/>
</dbReference>
<keyword evidence="5" id="KW-1003">Cell membrane</keyword>
<keyword evidence="6" id="KW-0597">Phosphoprotein</keyword>
<dbReference type="SMART" id="SM00304">
    <property type="entry name" value="HAMP"/>
    <property type="match status" value="1"/>
</dbReference>
<evidence type="ECO:0000256" key="3">
    <source>
        <dbReference type="ARBA" id="ARBA00004314"/>
    </source>
</evidence>
<dbReference type="GO" id="GO:0005524">
    <property type="term" value="F:ATP binding"/>
    <property type="evidence" value="ECO:0007669"/>
    <property type="project" value="UniProtKB-KW"/>
</dbReference>
<feature type="transmembrane region" description="Helical" evidence="16">
    <location>
        <begin position="186"/>
        <end position="207"/>
    </location>
</feature>
<dbReference type="SMART" id="SM00091">
    <property type="entry name" value="PAS"/>
    <property type="match status" value="1"/>
</dbReference>
<dbReference type="CDD" id="cd00075">
    <property type="entry name" value="HATPase"/>
    <property type="match status" value="1"/>
</dbReference>
<dbReference type="SUPFAM" id="SSF55785">
    <property type="entry name" value="PYP-like sensor domain (PAS domain)"/>
    <property type="match status" value="1"/>
</dbReference>
<evidence type="ECO:0000256" key="9">
    <source>
        <dbReference type="ARBA" id="ARBA00022741"/>
    </source>
</evidence>
<reference evidence="20" key="1">
    <citation type="submission" date="2020-02" db="EMBL/GenBank/DDBJ databases">
        <authorList>
            <person name="Meier V. D."/>
        </authorList>
    </citation>
    <scope>NUCLEOTIDE SEQUENCE</scope>
    <source>
        <strain evidence="20">AVDCRST_MAG25</strain>
    </source>
</reference>
<feature type="transmembrane region" description="Helical" evidence="16">
    <location>
        <begin position="6"/>
        <end position="32"/>
    </location>
</feature>
<dbReference type="CDD" id="cd06225">
    <property type="entry name" value="HAMP"/>
    <property type="match status" value="1"/>
</dbReference>
<dbReference type="InterPro" id="IPR004358">
    <property type="entry name" value="Sig_transdc_His_kin-like_C"/>
</dbReference>
<dbReference type="InterPro" id="IPR003660">
    <property type="entry name" value="HAMP_dom"/>
</dbReference>
<dbReference type="EMBL" id="CADCVI010000054">
    <property type="protein sequence ID" value="CAA9461171.1"/>
    <property type="molecule type" value="Genomic_DNA"/>
</dbReference>
<evidence type="ECO:0000256" key="5">
    <source>
        <dbReference type="ARBA" id="ARBA00022475"/>
    </source>
</evidence>
<evidence type="ECO:0000256" key="16">
    <source>
        <dbReference type="SAM" id="Phobius"/>
    </source>
</evidence>
<dbReference type="PROSITE" id="PS50112">
    <property type="entry name" value="PAS"/>
    <property type="match status" value="1"/>
</dbReference>
<organism evidence="20">
    <name type="scientific">uncultured Rubrobacteraceae bacterium</name>
    <dbReference type="NCBI Taxonomy" id="349277"/>
    <lineage>
        <taxon>Bacteria</taxon>
        <taxon>Bacillati</taxon>
        <taxon>Actinomycetota</taxon>
        <taxon>Rubrobacteria</taxon>
        <taxon>Rubrobacterales</taxon>
        <taxon>Rubrobacteraceae</taxon>
        <taxon>environmental samples</taxon>
    </lineage>
</organism>
<keyword evidence="10 20" id="KW-0418">Kinase</keyword>
<dbReference type="InterPro" id="IPR003661">
    <property type="entry name" value="HisK_dim/P_dom"/>
</dbReference>
<dbReference type="SUPFAM" id="SSF158472">
    <property type="entry name" value="HAMP domain-like"/>
    <property type="match status" value="1"/>
</dbReference>
<evidence type="ECO:0000256" key="11">
    <source>
        <dbReference type="ARBA" id="ARBA00022840"/>
    </source>
</evidence>
<dbReference type="SUPFAM" id="SSF55874">
    <property type="entry name" value="ATPase domain of HSP90 chaperone/DNA topoisomerase II/histidine kinase"/>
    <property type="match status" value="1"/>
</dbReference>
<feature type="domain" description="PAS" evidence="18">
    <location>
        <begin position="265"/>
        <end position="306"/>
    </location>
</feature>
<keyword evidence="13" id="KW-0902">Two-component regulatory system</keyword>
<dbReference type="PROSITE" id="PS50109">
    <property type="entry name" value="HIS_KIN"/>
    <property type="match status" value="1"/>
</dbReference>
<dbReference type="FunFam" id="3.30.565.10:FF:000023">
    <property type="entry name" value="PAS domain-containing sensor histidine kinase"/>
    <property type="match status" value="1"/>
</dbReference>
<dbReference type="Gene3D" id="1.10.287.130">
    <property type="match status" value="1"/>
</dbReference>
<dbReference type="GO" id="GO:0005886">
    <property type="term" value="C:plasma membrane"/>
    <property type="evidence" value="ECO:0007669"/>
    <property type="project" value="UniProtKB-SubCell"/>
</dbReference>
<feature type="domain" description="Histidine kinase" evidence="17">
    <location>
        <begin position="388"/>
        <end position="606"/>
    </location>
</feature>
<dbReference type="PRINTS" id="PR00344">
    <property type="entry name" value="BCTRLSENSOR"/>
</dbReference>
<proteinExistence type="predicted"/>
<dbReference type="InterPro" id="IPR036097">
    <property type="entry name" value="HisK_dim/P_sf"/>
</dbReference>
<keyword evidence="9" id="KW-0547">Nucleotide-binding</keyword>
<protein>
    <recommendedName>
        <fullName evidence="15">Sensor-like histidine kinase SenX3</fullName>
        <ecNumber evidence="4">2.7.13.3</ecNumber>
    </recommendedName>
</protein>
<dbReference type="InterPro" id="IPR003594">
    <property type="entry name" value="HATPase_dom"/>
</dbReference>
<evidence type="ECO:0000256" key="7">
    <source>
        <dbReference type="ARBA" id="ARBA00022679"/>
    </source>
</evidence>
<dbReference type="CDD" id="cd00082">
    <property type="entry name" value="HisKA"/>
    <property type="match status" value="1"/>
</dbReference>
<dbReference type="InterPro" id="IPR005467">
    <property type="entry name" value="His_kinase_dom"/>
</dbReference>
<dbReference type="InterPro" id="IPR000014">
    <property type="entry name" value="PAS"/>
</dbReference>
<dbReference type="GO" id="GO:0007234">
    <property type="term" value="P:osmosensory signaling via phosphorelay pathway"/>
    <property type="evidence" value="ECO:0007669"/>
    <property type="project" value="TreeGrafter"/>
</dbReference>
<dbReference type="Pfam" id="PF02518">
    <property type="entry name" value="HATPase_c"/>
    <property type="match status" value="1"/>
</dbReference>
<dbReference type="Gene3D" id="3.30.565.10">
    <property type="entry name" value="Histidine kinase-like ATPase, C-terminal domain"/>
    <property type="match status" value="1"/>
</dbReference>